<dbReference type="PROSITE" id="PS00028">
    <property type="entry name" value="ZINC_FINGER_C2H2_1"/>
    <property type="match status" value="1"/>
</dbReference>
<feature type="region of interest" description="Disordered" evidence="1">
    <location>
        <begin position="1"/>
        <end position="27"/>
    </location>
</feature>
<accession>A0AAD4JJV6</accession>
<dbReference type="InterPro" id="IPR013087">
    <property type="entry name" value="Znf_C2H2_type"/>
</dbReference>
<evidence type="ECO:0000259" key="2">
    <source>
        <dbReference type="PROSITE" id="PS00028"/>
    </source>
</evidence>
<evidence type="ECO:0000313" key="3">
    <source>
        <dbReference type="EMBL" id="KAH6834649.1"/>
    </source>
</evidence>
<keyword evidence="4" id="KW-1185">Reference proteome</keyword>
<proteinExistence type="predicted"/>
<dbReference type="EMBL" id="SDAM02000045">
    <property type="protein sequence ID" value="KAH6834649.1"/>
    <property type="molecule type" value="Genomic_DNA"/>
</dbReference>
<dbReference type="AlphaFoldDB" id="A0AAD4JJV6"/>
<dbReference type="Proteomes" id="UP001190926">
    <property type="component" value="Unassembled WGS sequence"/>
</dbReference>
<feature type="domain" description="C2H2-type" evidence="2">
    <location>
        <begin position="32"/>
        <end position="52"/>
    </location>
</feature>
<evidence type="ECO:0000313" key="4">
    <source>
        <dbReference type="Proteomes" id="UP001190926"/>
    </source>
</evidence>
<sequence length="221" mass="24704">MPLSKLKSDYQNSEQFDNGRRPSGSRSGPIACRVCDKVFFDNVSLVLHFECHVKDGFRLSGRDLASLRRGQHMPSSWSPYSRSSFARMNEARHAAFSRMSDYFRPCPSSVNRTPSDPNRLYIPVMNVSQPIHHSITSQYGATSSSSCPLMYSQSGARNFAYGSAVAPLLQSREQNGGQTHFPDNIPPISQLENPIQEIIILSDDEEDDNKSTAEIDLTLKL</sequence>
<gene>
    <name evidence="3" type="ORF">C2S53_009186</name>
</gene>
<evidence type="ECO:0000256" key="1">
    <source>
        <dbReference type="SAM" id="MobiDB-lite"/>
    </source>
</evidence>
<reference evidence="3 4" key="1">
    <citation type="journal article" date="2021" name="Nat. Commun.">
        <title>Incipient diploidization of the medicinal plant Perilla within 10,000 years.</title>
        <authorList>
            <person name="Zhang Y."/>
            <person name="Shen Q."/>
            <person name="Leng L."/>
            <person name="Zhang D."/>
            <person name="Chen S."/>
            <person name="Shi Y."/>
            <person name="Ning Z."/>
            <person name="Chen S."/>
        </authorList>
    </citation>
    <scope>NUCLEOTIDE SEQUENCE [LARGE SCALE GENOMIC DNA]</scope>
    <source>
        <strain evidence="4">cv. PC099</strain>
    </source>
</reference>
<protein>
    <recommendedName>
        <fullName evidence="2">C2H2-type domain-containing protein</fullName>
    </recommendedName>
</protein>
<comment type="caution">
    <text evidence="3">The sequence shown here is derived from an EMBL/GenBank/DDBJ whole genome shotgun (WGS) entry which is preliminary data.</text>
</comment>
<name>A0AAD4JJV6_PERFH</name>
<organism evidence="3 4">
    <name type="scientific">Perilla frutescens var. hirtella</name>
    <name type="common">Perilla citriodora</name>
    <name type="synonym">Perilla setoyensis</name>
    <dbReference type="NCBI Taxonomy" id="608512"/>
    <lineage>
        <taxon>Eukaryota</taxon>
        <taxon>Viridiplantae</taxon>
        <taxon>Streptophyta</taxon>
        <taxon>Embryophyta</taxon>
        <taxon>Tracheophyta</taxon>
        <taxon>Spermatophyta</taxon>
        <taxon>Magnoliopsida</taxon>
        <taxon>eudicotyledons</taxon>
        <taxon>Gunneridae</taxon>
        <taxon>Pentapetalae</taxon>
        <taxon>asterids</taxon>
        <taxon>lamiids</taxon>
        <taxon>Lamiales</taxon>
        <taxon>Lamiaceae</taxon>
        <taxon>Nepetoideae</taxon>
        <taxon>Elsholtzieae</taxon>
        <taxon>Perilla</taxon>
    </lineage>
</organism>